<proteinExistence type="predicted"/>
<accession>A0ABV0SPV6</accession>
<evidence type="ECO:0000313" key="1">
    <source>
        <dbReference type="EMBL" id="MEQ2222610.1"/>
    </source>
</evidence>
<protein>
    <submittedName>
        <fullName evidence="1">Uncharacterized protein</fullName>
    </submittedName>
</protein>
<dbReference type="EMBL" id="JAHRIQ010003790">
    <property type="protein sequence ID" value="MEQ2222610.1"/>
    <property type="molecule type" value="Genomic_DNA"/>
</dbReference>
<keyword evidence="2" id="KW-1185">Reference proteome</keyword>
<comment type="caution">
    <text evidence="1">The sequence shown here is derived from an EMBL/GenBank/DDBJ whole genome shotgun (WGS) entry which is preliminary data.</text>
</comment>
<evidence type="ECO:0000313" key="2">
    <source>
        <dbReference type="Proteomes" id="UP001482620"/>
    </source>
</evidence>
<organism evidence="1 2">
    <name type="scientific">Ilyodon furcidens</name>
    <name type="common">goldbreast splitfin</name>
    <dbReference type="NCBI Taxonomy" id="33524"/>
    <lineage>
        <taxon>Eukaryota</taxon>
        <taxon>Metazoa</taxon>
        <taxon>Chordata</taxon>
        <taxon>Craniata</taxon>
        <taxon>Vertebrata</taxon>
        <taxon>Euteleostomi</taxon>
        <taxon>Actinopterygii</taxon>
        <taxon>Neopterygii</taxon>
        <taxon>Teleostei</taxon>
        <taxon>Neoteleostei</taxon>
        <taxon>Acanthomorphata</taxon>
        <taxon>Ovalentaria</taxon>
        <taxon>Atherinomorphae</taxon>
        <taxon>Cyprinodontiformes</taxon>
        <taxon>Goodeidae</taxon>
        <taxon>Ilyodon</taxon>
    </lineage>
</organism>
<name>A0ABV0SPV6_9TELE</name>
<dbReference type="Proteomes" id="UP001482620">
    <property type="component" value="Unassembled WGS sequence"/>
</dbReference>
<sequence>MSTQSNPSWFGTHIGIGRGSGVLAPIHFSVDSPTLSGVMLSLDEIPGTRVHNLADHLCNTPMPHFSPTSNPTSDSSDCVAAEMRSVIQEMGHQLADSIMSPVQPHNTVAPSSMATQPVANTVSQSGWVADVSQDHV</sequence>
<gene>
    <name evidence="1" type="ORF">ILYODFUR_028112</name>
</gene>
<feature type="non-terminal residue" evidence="1">
    <location>
        <position position="136"/>
    </location>
</feature>
<reference evidence="1 2" key="1">
    <citation type="submission" date="2021-06" db="EMBL/GenBank/DDBJ databases">
        <authorList>
            <person name="Palmer J.M."/>
        </authorList>
    </citation>
    <scope>NUCLEOTIDE SEQUENCE [LARGE SCALE GENOMIC DNA]</scope>
    <source>
        <strain evidence="2">if_2019</strain>
        <tissue evidence="1">Muscle</tissue>
    </source>
</reference>